<protein>
    <submittedName>
        <fullName evidence="4">Biotin--protein ligase isoform X2</fullName>
    </submittedName>
</protein>
<dbReference type="PANTHER" id="PTHR12835">
    <property type="entry name" value="BIOTIN PROTEIN LIGASE"/>
    <property type="match status" value="1"/>
</dbReference>
<comment type="similarity">
    <text evidence="1">Belongs to the biotin--protein ligase family.</text>
</comment>
<dbReference type="GO" id="GO:0004077">
    <property type="term" value="F:biotin--[biotin carboxyl-carrier protein] ligase activity"/>
    <property type="evidence" value="ECO:0007669"/>
    <property type="project" value="InterPro"/>
</dbReference>
<comment type="caution">
    <text evidence="4">The sequence shown here is derived from an EMBL/GenBank/DDBJ whole genome shotgun (WGS) entry which is preliminary data.</text>
</comment>
<organism evidence="4 5">
    <name type="scientific">Scomber scombrus</name>
    <name type="common">Atlantic mackerel</name>
    <name type="synonym">Scomber vernalis</name>
    <dbReference type="NCBI Taxonomy" id="13677"/>
    <lineage>
        <taxon>Eukaryota</taxon>
        <taxon>Metazoa</taxon>
        <taxon>Chordata</taxon>
        <taxon>Craniata</taxon>
        <taxon>Vertebrata</taxon>
        <taxon>Euteleostomi</taxon>
        <taxon>Actinopterygii</taxon>
        <taxon>Neopterygii</taxon>
        <taxon>Teleostei</taxon>
        <taxon>Neoteleostei</taxon>
        <taxon>Acanthomorphata</taxon>
        <taxon>Pelagiaria</taxon>
        <taxon>Scombriformes</taxon>
        <taxon>Scombridae</taxon>
        <taxon>Scomber</taxon>
    </lineage>
</organism>
<dbReference type="AlphaFoldDB" id="A0AAV1PZ19"/>
<dbReference type="Gene3D" id="3.30.930.10">
    <property type="entry name" value="Bira Bifunctional Protein, Domain 2"/>
    <property type="match status" value="1"/>
</dbReference>
<dbReference type="InterPro" id="IPR045864">
    <property type="entry name" value="aa-tRNA-synth_II/BPL/LPL"/>
</dbReference>
<proteinExistence type="inferred from homology"/>
<dbReference type="EMBL" id="CAWUFR010000402">
    <property type="protein sequence ID" value="CAK6977317.1"/>
    <property type="molecule type" value="Genomic_DNA"/>
</dbReference>
<gene>
    <name evidence="4" type="ORF">FSCOSCO3_A032770</name>
</gene>
<evidence type="ECO:0000313" key="5">
    <source>
        <dbReference type="Proteomes" id="UP001314229"/>
    </source>
</evidence>
<dbReference type="Proteomes" id="UP001314229">
    <property type="component" value="Unassembled WGS sequence"/>
</dbReference>
<feature type="domain" description="BPL/LPL catalytic" evidence="3">
    <location>
        <begin position="473"/>
        <end position="671"/>
    </location>
</feature>
<dbReference type="PANTHER" id="PTHR12835:SF5">
    <property type="entry name" value="BIOTIN--PROTEIN LIGASE"/>
    <property type="match status" value="1"/>
</dbReference>
<keyword evidence="2 4" id="KW-0436">Ligase</keyword>
<dbReference type="InterPro" id="IPR004408">
    <property type="entry name" value="Biotin_CoA_COase_ligase"/>
</dbReference>
<name>A0AAV1PZ19_SCOSC</name>
<evidence type="ECO:0000256" key="1">
    <source>
        <dbReference type="ARBA" id="ARBA00009934"/>
    </source>
</evidence>
<dbReference type="InterPro" id="IPR004143">
    <property type="entry name" value="BPL_LPL_catalytic"/>
</dbReference>
<dbReference type="SUPFAM" id="SSF55681">
    <property type="entry name" value="Class II aaRS and biotin synthetases"/>
    <property type="match status" value="1"/>
</dbReference>
<dbReference type="CDD" id="cd16442">
    <property type="entry name" value="BPL"/>
    <property type="match status" value="1"/>
</dbReference>
<reference evidence="4 5" key="1">
    <citation type="submission" date="2024-01" db="EMBL/GenBank/DDBJ databases">
        <authorList>
            <person name="Alioto T."/>
            <person name="Alioto T."/>
            <person name="Gomez Garrido J."/>
        </authorList>
    </citation>
    <scope>NUCLEOTIDE SEQUENCE [LARGE SCALE GENOMIC DNA]</scope>
</reference>
<accession>A0AAV1PZ19</accession>
<dbReference type="NCBIfam" id="TIGR00121">
    <property type="entry name" value="birA_ligase"/>
    <property type="match status" value="1"/>
</dbReference>
<keyword evidence="5" id="KW-1185">Reference proteome</keyword>
<evidence type="ECO:0000313" key="4">
    <source>
        <dbReference type="EMBL" id="CAK6977317.1"/>
    </source>
</evidence>
<evidence type="ECO:0000256" key="2">
    <source>
        <dbReference type="ARBA" id="ARBA00022598"/>
    </source>
</evidence>
<dbReference type="Pfam" id="PF03099">
    <property type="entry name" value="BPL_LplA_LipB"/>
    <property type="match status" value="1"/>
</dbReference>
<evidence type="ECO:0000259" key="3">
    <source>
        <dbReference type="PROSITE" id="PS51733"/>
    </source>
</evidence>
<sequence length="745" mass="82602">MPSKIIPVLLQESILCELLEKQRPPSPTIVTSVQLCSPMAEKPLPCRLSADHQLLLSNKGSLFLIPEAKQRLEERRGSEPLCRTQDLASVGDSEDHSLGNHHYMEGHGHNLHLSNCHECLELEKSTILSVKYASAENITDLPDDNSVGLDSGDEILDELQHDANVFFDQSDGFQCNRKPPNILVYTGGCQERFHAVHQVLSECINMENYVIYHLLPQQVLSDPWLDNTKLLVLAEGQALTPQLQTCFLNFLGQGGRVLGIASTLCPAGLSMEVRERQRGQICRLSFTREDSTELDLSVLASGKVYVRDIQGGGEVELWGELKGDVPHQRDMVIVKVTHGEDGGEAVVCQVHLEIAPDSQNLSLEGFDELKVSNALRYEVLTEILTSLGLSCELNQSPDPSPVHLLATSQETKTAFLKWLQTRADENGLLMLSKTCLRVVSYCELQNGPLLPESCLALVTDSEESQRWELFNMETYSRNLKTRVLGRTLLYADVVTSTMDLLEGLTLHLPKDVGLIAIAARQSKGRGRGRNAWLSPLGCSMFTLSVEVDLSSRLGQRIPFLQHLAALAVVEAVRTLPGYQDIDLRVKWPNDIYYSKLMKLGGVLVTSTVIGSTFHLLIGCGFNVTNSNPTLCINDLIRQYNIQHNCNLQPLSCAQLIARTVSCLEALISSFQQGGPESILPTYYKRWLHSGTRVRLWSEDGPEAEVVGLDPNGFLQVHSKEQGLVSVEPDGNSFDMMKNLVVIKQH</sequence>
<dbReference type="GO" id="GO:0005737">
    <property type="term" value="C:cytoplasm"/>
    <property type="evidence" value="ECO:0007669"/>
    <property type="project" value="TreeGrafter"/>
</dbReference>
<dbReference type="PROSITE" id="PS51733">
    <property type="entry name" value="BPL_LPL_CATALYTIC"/>
    <property type="match status" value="1"/>
</dbReference>